<dbReference type="GO" id="GO:0009360">
    <property type="term" value="C:DNA polymerase III complex"/>
    <property type="evidence" value="ECO:0007669"/>
    <property type="project" value="InterPro"/>
</dbReference>
<proteinExistence type="inferred from homology"/>
<comment type="catalytic activity">
    <reaction evidence="8">
        <text>DNA(n) + a 2'-deoxyribonucleoside 5'-triphosphate = DNA(n+1) + diphosphate</text>
        <dbReference type="Rhea" id="RHEA:22508"/>
        <dbReference type="Rhea" id="RHEA-COMP:17339"/>
        <dbReference type="Rhea" id="RHEA-COMP:17340"/>
        <dbReference type="ChEBI" id="CHEBI:33019"/>
        <dbReference type="ChEBI" id="CHEBI:61560"/>
        <dbReference type="ChEBI" id="CHEBI:173112"/>
        <dbReference type="EC" id="2.7.7.7"/>
    </reaction>
</comment>
<dbReference type="Proteomes" id="UP000317178">
    <property type="component" value="Chromosome"/>
</dbReference>
<keyword evidence="6" id="KW-0239">DNA-directed DNA polymerase</keyword>
<dbReference type="PANTHER" id="PTHR34388">
    <property type="entry name" value="DNA POLYMERASE III SUBUNIT DELTA"/>
    <property type="match status" value="1"/>
</dbReference>
<dbReference type="Gene3D" id="1.10.8.60">
    <property type="match status" value="1"/>
</dbReference>
<keyword evidence="3" id="KW-0808">Transferase</keyword>
<gene>
    <name evidence="11" type="ORF">Pla110_04330</name>
</gene>
<dbReference type="Gene3D" id="3.40.50.300">
    <property type="entry name" value="P-loop containing nucleotide triphosphate hydrolases"/>
    <property type="match status" value="1"/>
</dbReference>
<feature type="domain" description="DNA polymerase III delta subunit-like C-terminal" evidence="10">
    <location>
        <begin position="213"/>
        <end position="328"/>
    </location>
</feature>
<evidence type="ECO:0000256" key="4">
    <source>
        <dbReference type="ARBA" id="ARBA00022695"/>
    </source>
</evidence>
<evidence type="ECO:0000256" key="7">
    <source>
        <dbReference type="ARBA" id="ARBA00034754"/>
    </source>
</evidence>
<dbReference type="InterPro" id="IPR005790">
    <property type="entry name" value="DNA_polIII_delta"/>
</dbReference>
<evidence type="ECO:0000313" key="12">
    <source>
        <dbReference type="Proteomes" id="UP000317178"/>
    </source>
</evidence>
<dbReference type="Pfam" id="PF06144">
    <property type="entry name" value="DNA_pol3_delta"/>
    <property type="match status" value="1"/>
</dbReference>
<evidence type="ECO:0000256" key="3">
    <source>
        <dbReference type="ARBA" id="ARBA00022679"/>
    </source>
</evidence>
<dbReference type="GO" id="GO:0003887">
    <property type="term" value="F:DNA-directed DNA polymerase activity"/>
    <property type="evidence" value="ECO:0007669"/>
    <property type="project" value="UniProtKB-KW"/>
</dbReference>
<dbReference type="NCBIfam" id="TIGR01128">
    <property type="entry name" value="holA"/>
    <property type="match status" value="1"/>
</dbReference>
<dbReference type="EMBL" id="CP036281">
    <property type="protein sequence ID" value="QDU78729.1"/>
    <property type="molecule type" value="Genomic_DNA"/>
</dbReference>
<dbReference type="InterPro" id="IPR010372">
    <property type="entry name" value="DNA_pol3_delta_N"/>
</dbReference>
<dbReference type="Gene3D" id="1.20.272.10">
    <property type="match status" value="1"/>
</dbReference>
<comment type="similarity">
    <text evidence="7">Belongs to the DNA polymerase HolA subunit family.</text>
</comment>
<name>A0A518CHM4_9PLAN</name>
<keyword evidence="5" id="KW-0235">DNA replication</keyword>
<dbReference type="InterPro" id="IPR027417">
    <property type="entry name" value="P-loop_NTPase"/>
</dbReference>
<feature type="domain" description="DNA polymerase III delta N-terminal" evidence="9">
    <location>
        <begin position="20"/>
        <end position="134"/>
    </location>
</feature>
<evidence type="ECO:0000259" key="9">
    <source>
        <dbReference type="Pfam" id="PF06144"/>
    </source>
</evidence>
<keyword evidence="12" id="KW-1185">Reference proteome</keyword>
<dbReference type="Pfam" id="PF21694">
    <property type="entry name" value="DNA_pol3_delta_C"/>
    <property type="match status" value="1"/>
</dbReference>
<evidence type="ECO:0000259" key="10">
    <source>
        <dbReference type="Pfam" id="PF21694"/>
    </source>
</evidence>
<dbReference type="PANTHER" id="PTHR34388:SF1">
    <property type="entry name" value="DNA POLYMERASE III SUBUNIT DELTA"/>
    <property type="match status" value="1"/>
</dbReference>
<sequence length="332" mass="37050">MHVTDYLARPAETTLKPVIVLFGADRFLQQSALKVLTEQLLGTDDPEMSRVEFAGKDVELKTVLDEVRTVSMWGDTRLVVVDDADEFVSAHRSGLEKYVEKPSQKSTLILKVTKWPKNTRIAKQAAKTGLALECSPLAGGKLVQWLMTEAKRQYEKKIDHDAAHLLVELIGNDVGQVQQELEKLINYIGDEPAIHLEDVRKLVGGWKAETTWVMLDALRDGDMNHALKCYDQLATAGEAPQRLLGGITFTFKKLVHATELSRHGLPLTDALRKAGVFPRDIGAASTYLRRIGRPRAERILQLLLKTDSDLKGGSRLSERIQIERLLLRLGAS</sequence>
<dbReference type="GO" id="GO:0003677">
    <property type="term" value="F:DNA binding"/>
    <property type="evidence" value="ECO:0007669"/>
    <property type="project" value="InterPro"/>
</dbReference>
<dbReference type="EC" id="2.7.7.7" evidence="1"/>
<evidence type="ECO:0000256" key="2">
    <source>
        <dbReference type="ARBA" id="ARBA00017703"/>
    </source>
</evidence>
<dbReference type="KEGG" id="plon:Pla110_04330"/>
<dbReference type="InterPro" id="IPR048466">
    <property type="entry name" value="DNA_pol3_delta-like_C"/>
</dbReference>
<accession>A0A518CHM4</accession>
<dbReference type="SUPFAM" id="SSF52540">
    <property type="entry name" value="P-loop containing nucleoside triphosphate hydrolases"/>
    <property type="match status" value="1"/>
</dbReference>
<evidence type="ECO:0000256" key="1">
    <source>
        <dbReference type="ARBA" id="ARBA00012417"/>
    </source>
</evidence>
<keyword evidence="4" id="KW-0548">Nucleotidyltransferase</keyword>
<reference evidence="11 12" key="1">
    <citation type="submission" date="2019-02" db="EMBL/GenBank/DDBJ databases">
        <title>Deep-cultivation of Planctomycetes and their phenomic and genomic characterization uncovers novel biology.</title>
        <authorList>
            <person name="Wiegand S."/>
            <person name="Jogler M."/>
            <person name="Boedeker C."/>
            <person name="Pinto D."/>
            <person name="Vollmers J."/>
            <person name="Rivas-Marin E."/>
            <person name="Kohn T."/>
            <person name="Peeters S.H."/>
            <person name="Heuer A."/>
            <person name="Rast P."/>
            <person name="Oberbeckmann S."/>
            <person name="Bunk B."/>
            <person name="Jeske O."/>
            <person name="Meyerdierks A."/>
            <person name="Storesund J.E."/>
            <person name="Kallscheuer N."/>
            <person name="Luecker S."/>
            <person name="Lage O.M."/>
            <person name="Pohl T."/>
            <person name="Merkel B.J."/>
            <person name="Hornburger P."/>
            <person name="Mueller R.-W."/>
            <person name="Bruemmer F."/>
            <person name="Labrenz M."/>
            <person name="Spormann A.M."/>
            <person name="Op den Camp H."/>
            <person name="Overmann J."/>
            <person name="Amann R."/>
            <person name="Jetten M.S.M."/>
            <person name="Mascher T."/>
            <person name="Medema M.H."/>
            <person name="Devos D.P."/>
            <person name="Kaster A.-K."/>
            <person name="Ovreas L."/>
            <person name="Rohde M."/>
            <person name="Galperin M.Y."/>
            <person name="Jogler C."/>
        </authorList>
    </citation>
    <scope>NUCLEOTIDE SEQUENCE [LARGE SCALE GENOMIC DNA]</scope>
    <source>
        <strain evidence="11 12">Pla110</strain>
    </source>
</reference>
<evidence type="ECO:0000256" key="5">
    <source>
        <dbReference type="ARBA" id="ARBA00022705"/>
    </source>
</evidence>
<protein>
    <recommendedName>
        <fullName evidence="2">DNA polymerase III subunit delta</fullName>
        <ecNumber evidence="1">2.7.7.7</ecNumber>
    </recommendedName>
</protein>
<evidence type="ECO:0000313" key="11">
    <source>
        <dbReference type="EMBL" id="QDU78729.1"/>
    </source>
</evidence>
<evidence type="ECO:0000256" key="6">
    <source>
        <dbReference type="ARBA" id="ARBA00022932"/>
    </source>
</evidence>
<dbReference type="RefSeq" id="WP_144992711.1">
    <property type="nucleotide sequence ID" value="NZ_CP036281.1"/>
</dbReference>
<dbReference type="InterPro" id="IPR008921">
    <property type="entry name" value="DNA_pol3_clamp-load_cplx_C"/>
</dbReference>
<organism evidence="11 12">
    <name type="scientific">Polystyrenella longa</name>
    <dbReference type="NCBI Taxonomy" id="2528007"/>
    <lineage>
        <taxon>Bacteria</taxon>
        <taxon>Pseudomonadati</taxon>
        <taxon>Planctomycetota</taxon>
        <taxon>Planctomycetia</taxon>
        <taxon>Planctomycetales</taxon>
        <taxon>Planctomycetaceae</taxon>
        <taxon>Polystyrenella</taxon>
    </lineage>
</organism>
<evidence type="ECO:0000256" key="8">
    <source>
        <dbReference type="ARBA" id="ARBA00049244"/>
    </source>
</evidence>
<dbReference type="SUPFAM" id="SSF48019">
    <property type="entry name" value="post-AAA+ oligomerization domain-like"/>
    <property type="match status" value="1"/>
</dbReference>
<dbReference type="GO" id="GO:0006261">
    <property type="term" value="P:DNA-templated DNA replication"/>
    <property type="evidence" value="ECO:0007669"/>
    <property type="project" value="TreeGrafter"/>
</dbReference>
<dbReference type="OrthoDB" id="269621at2"/>
<dbReference type="AlphaFoldDB" id="A0A518CHM4"/>